<dbReference type="Proteomes" id="UP000323671">
    <property type="component" value="Chromosome"/>
</dbReference>
<evidence type="ECO:0000256" key="8">
    <source>
        <dbReference type="HAMAP-Rule" id="MF_01107"/>
    </source>
</evidence>
<dbReference type="InterPro" id="IPR004636">
    <property type="entry name" value="AcOrn/SuccOrn_fam"/>
</dbReference>
<dbReference type="GO" id="GO:0003992">
    <property type="term" value="F:N2-acetyl-L-ornithine:2-oxoglutarate 5-aminotransferase activity"/>
    <property type="evidence" value="ECO:0007669"/>
    <property type="project" value="UniProtKB-UniRule"/>
</dbReference>
<sequence>MSHVMNTYARLPVAFSHGEGSWLVDTDGKRYLDALSGIAVSTLGHNHPDLVATIATQAARVLHTSNLYRIPLQEELSDRLAAVSGMDEVFFCNSGCEANEAAIKLARFYGHQRGVDNPAIIVMEKAFHGRTLATLSATGNRKAQAGFEPLVSGFVRVPYNDLEAIRGIAGHNQNVVAVMLEMVQGEGGIHIADLEFQRQLRALCDEKGWLLICDEVQCGVGRTGTWFGYQQSGVLPDVATLAKGLGSGVPIGACLASGKAAGLFGPGNHGSTFGGNPLACAAALTTLECIERDGLRDNAVKVGEQIRSGLAEALAGVAGVVEIRGRGLMIGIELDRPCGELVARGLEAGLLINVTAEKVVRLLPALVFSEADARELVARLAPLIRTFLGA</sequence>
<keyword evidence="5 8" id="KW-0808">Transferase</keyword>
<dbReference type="NCBIfam" id="NF002325">
    <property type="entry name" value="PRK01278.1"/>
    <property type="match status" value="1"/>
</dbReference>
<dbReference type="UniPathway" id="UPA00068">
    <property type="reaction ID" value="UER00109"/>
</dbReference>
<dbReference type="GO" id="GO:0005737">
    <property type="term" value="C:cytoplasm"/>
    <property type="evidence" value="ECO:0007669"/>
    <property type="project" value="UniProtKB-SubCell"/>
</dbReference>
<dbReference type="Pfam" id="PF00202">
    <property type="entry name" value="Aminotran_3"/>
    <property type="match status" value="1"/>
</dbReference>
<comment type="caution">
    <text evidence="8">Lacks conserved residue(s) required for the propagation of feature annotation.</text>
</comment>
<dbReference type="GO" id="GO:0030170">
    <property type="term" value="F:pyridoxal phosphate binding"/>
    <property type="evidence" value="ECO:0007669"/>
    <property type="project" value="InterPro"/>
</dbReference>
<comment type="subcellular location">
    <subcellularLocation>
        <location evidence="8">Cytoplasm</location>
    </subcellularLocation>
</comment>
<feature type="binding site" evidence="8">
    <location>
        <position position="272"/>
    </location>
    <ligand>
        <name>pyridoxal 5'-phosphate</name>
        <dbReference type="ChEBI" id="CHEBI:597326"/>
    </ligand>
</feature>
<dbReference type="PROSITE" id="PS00600">
    <property type="entry name" value="AA_TRANSFER_CLASS_3"/>
    <property type="match status" value="1"/>
</dbReference>
<feature type="binding site" evidence="8">
    <location>
        <position position="127"/>
    </location>
    <ligand>
        <name>pyridoxal 5'-phosphate</name>
        <dbReference type="ChEBI" id="CHEBI:597326"/>
    </ligand>
</feature>
<dbReference type="CDD" id="cd00610">
    <property type="entry name" value="OAT_like"/>
    <property type="match status" value="1"/>
</dbReference>
<protein>
    <recommendedName>
        <fullName evidence="8">Acetylornithine aminotransferase</fullName>
        <shortName evidence="8">ACOAT</shortName>
        <ecNumber evidence="8">2.6.1.11</ecNumber>
    </recommendedName>
</protein>
<evidence type="ECO:0000256" key="2">
    <source>
        <dbReference type="ARBA" id="ARBA00022571"/>
    </source>
</evidence>
<feature type="modified residue" description="N6-(pyridoxal phosphate)lysine" evidence="8">
    <location>
        <position position="243"/>
    </location>
</feature>
<evidence type="ECO:0000256" key="4">
    <source>
        <dbReference type="ARBA" id="ARBA00022605"/>
    </source>
</evidence>
<feature type="binding site" evidence="8">
    <location>
        <position position="271"/>
    </location>
    <ligand>
        <name>N(2)-acetyl-L-ornithine</name>
        <dbReference type="ChEBI" id="CHEBI:57805"/>
    </ligand>
</feature>
<evidence type="ECO:0000313" key="10">
    <source>
        <dbReference type="Proteomes" id="UP000323671"/>
    </source>
</evidence>
<feature type="binding site" evidence="8">
    <location>
        <begin position="214"/>
        <end position="217"/>
    </location>
    <ligand>
        <name>pyridoxal 5'-phosphate</name>
        <dbReference type="ChEBI" id="CHEBI:597326"/>
    </ligand>
</feature>
<reference evidence="9 10" key="1">
    <citation type="submission" date="2017-07" db="EMBL/GenBank/DDBJ databases">
        <title>Complete genome sequence of Oryzomicrobium terrae TPP412.</title>
        <authorList>
            <person name="Chiu L.-W."/>
            <person name="Lo K.-J."/>
            <person name="Tsai Y.-M."/>
            <person name="Lin S.-S."/>
            <person name="Kuo C.-H."/>
            <person name="Liu C.-T."/>
        </authorList>
    </citation>
    <scope>NUCLEOTIDE SEQUENCE [LARGE SCALE GENOMIC DNA]</scope>
    <source>
        <strain evidence="9 10">TPP412</strain>
    </source>
</reference>
<keyword evidence="10" id="KW-1185">Reference proteome</keyword>
<name>A0A5C1E9Q8_9RHOO</name>
<evidence type="ECO:0000256" key="7">
    <source>
        <dbReference type="ARBA" id="ARBA00049111"/>
    </source>
</evidence>
<dbReference type="SUPFAM" id="SSF53383">
    <property type="entry name" value="PLP-dependent transferases"/>
    <property type="match status" value="1"/>
</dbReference>
<comment type="pathway">
    <text evidence="8">Amino-acid biosynthesis; L-arginine biosynthesis; N(2)-acetyl-L-ornithine from L-glutamate: step 4/4.</text>
</comment>
<keyword evidence="8" id="KW-0963">Cytoplasm</keyword>
<dbReference type="KEGG" id="otr:OTERR_21270"/>
<comment type="similarity">
    <text evidence="8">Belongs to the class-III pyridoxal-phosphate-dependent aminotransferase family. ArgD subfamily.</text>
</comment>
<comment type="catalytic activity">
    <reaction evidence="7">
        <text>L-2,4-diaminobutanoate + 2-oxoglutarate = L-aspartate 4-semialdehyde + L-glutamate</text>
        <dbReference type="Rhea" id="RHEA:11160"/>
        <dbReference type="ChEBI" id="CHEBI:16810"/>
        <dbReference type="ChEBI" id="CHEBI:29985"/>
        <dbReference type="ChEBI" id="CHEBI:58761"/>
        <dbReference type="ChEBI" id="CHEBI:537519"/>
        <dbReference type="EC" id="2.6.1.76"/>
    </reaction>
</comment>
<dbReference type="GO" id="GO:0006526">
    <property type="term" value="P:L-arginine biosynthetic process"/>
    <property type="evidence" value="ECO:0007669"/>
    <property type="project" value="UniProtKB-UniRule"/>
</dbReference>
<gene>
    <name evidence="8 9" type="primary">argD</name>
    <name evidence="9" type="ORF">OTERR_21270</name>
</gene>
<dbReference type="Gene3D" id="3.90.1150.10">
    <property type="entry name" value="Aspartate Aminotransferase, domain 1"/>
    <property type="match status" value="1"/>
</dbReference>
<dbReference type="AlphaFoldDB" id="A0A5C1E9Q8"/>
<dbReference type="PANTHER" id="PTHR11986:SF79">
    <property type="entry name" value="ACETYLORNITHINE AMINOTRANSFERASE, MITOCHONDRIAL"/>
    <property type="match status" value="1"/>
</dbReference>
<comment type="pathway">
    <text evidence="1">Amine and polyamine biosynthesis; ectoine biosynthesis; L-ectoine from L-aspartate 4-semialdehyde: step 1/3.</text>
</comment>
<organism evidence="9 10">
    <name type="scientific">Oryzomicrobium terrae</name>
    <dbReference type="NCBI Taxonomy" id="1735038"/>
    <lineage>
        <taxon>Bacteria</taxon>
        <taxon>Pseudomonadati</taxon>
        <taxon>Pseudomonadota</taxon>
        <taxon>Betaproteobacteria</taxon>
        <taxon>Rhodocyclales</taxon>
        <taxon>Rhodocyclaceae</taxon>
        <taxon>Oryzomicrobium</taxon>
    </lineage>
</organism>
<evidence type="ECO:0000256" key="6">
    <source>
        <dbReference type="ARBA" id="ARBA00022898"/>
    </source>
</evidence>
<dbReference type="InterPro" id="IPR015422">
    <property type="entry name" value="PyrdxlP-dep_Trfase_small"/>
</dbReference>
<dbReference type="HAMAP" id="MF_01107">
    <property type="entry name" value="ArgD_aminotrans_3"/>
    <property type="match status" value="1"/>
</dbReference>
<dbReference type="GO" id="GO:0042802">
    <property type="term" value="F:identical protein binding"/>
    <property type="evidence" value="ECO:0007669"/>
    <property type="project" value="TreeGrafter"/>
</dbReference>
<dbReference type="RefSeq" id="WP_149425755.1">
    <property type="nucleotide sequence ID" value="NZ_CP022579.1"/>
</dbReference>
<comment type="cofactor">
    <cofactor evidence="8">
        <name>pyridoxal 5'-phosphate</name>
        <dbReference type="ChEBI" id="CHEBI:597326"/>
    </cofactor>
    <text evidence="8">Binds 1 pyridoxal phosphate per subunit.</text>
</comment>
<dbReference type="PIRSF" id="PIRSF000521">
    <property type="entry name" value="Transaminase_4ab_Lys_Orn"/>
    <property type="match status" value="1"/>
</dbReference>
<keyword evidence="6 8" id="KW-0663">Pyridoxal phosphate</keyword>
<dbReference type="FunFam" id="3.40.640.10:FF:000004">
    <property type="entry name" value="Acetylornithine aminotransferase"/>
    <property type="match status" value="1"/>
</dbReference>
<comment type="subunit">
    <text evidence="8">Homodimer.</text>
</comment>
<evidence type="ECO:0000256" key="1">
    <source>
        <dbReference type="ARBA" id="ARBA00004946"/>
    </source>
</evidence>
<dbReference type="EC" id="2.6.1.11" evidence="8"/>
<dbReference type="GO" id="GO:0045303">
    <property type="term" value="F:diaminobutyrate-2-oxoglutarate transaminase activity"/>
    <property type="evidence" value="ECO:0007669"/>
    <property type="project" value="UniProtKB-EC"/>
</dbReference>
<comment type="miscellaneous">
    <text evidence="8">May also have succinyldiaminopimelate aminotransferase activity, thus carrying out the corresponding step in lysine biosynthesis.</text>
</comment>
<keyword evidence="2 8" id="KW-0055">Arginine biosynthesis</keyword>
<evidence type="ECO:0000313" key="9">
    <source>
        <dbReference type="EMBL" id="QEL65603.1"/>
    </source>
</evidence>
<dbReference type="InterPro" id="IPR049704">
    <property type="entry name" value="Aminotrans_3_PPA_site"/>
</dbReference>
<evidence type="ECO:0000256" key="5">
    <source>
        <dbReference type="ARBA" id="ARBA00022679"/>
    </source>
</evidence>
<dbReference type="PANTHER" id="PTHR11986">
    <property type="entry name" value="AMINOTRANSFERASE CLASS III"/>
    <property type="match status" value="1"/>
</dbReference>
<dbReference type="InterPro" id="IPR050103">
    <property type="entry name" value="Class-III_PLP-dep_AT"/>
</dbReference>
<comment type="catalytic activity">
    <reaction evidence="8">
        <text>N(2)-acetyl-L-ornithine + 2-oxoglutarate = N-acetyl-L-glutamate 5-semialdehyde + L-glutamate</text>
        <dbReference type="Rhea" id="RHEA:18049"/>
        <dbReference type="ChEBI" id="CHEBI:16810"/>
        <dbReference type="ChEBI" id="CHEBI:29123"/>
        <dbReference type="ChEBI" id="CHEBI:29985"/>
        <dbReference type="ChEBI" id="CHEBI:57805"/>
        <dbReference type="EC" id="2.6.1.11"/>
    </reaction>
</comment>
<keyword evidence="4 8" id="KW-0028">Amino-acid biosynthesis</keyword>
<accession>A0A5C1E9Q8</accession>
<dbReference type="EMBL" id="CP022579">
    <property type="protein sequence ID" value="QEL65603.1"/>
    <property type="molecule type" value="Genomic_DNA"/>
</dbReference>
<evidence type="ECO:0000256" key="3">
    <source>
        <dbReference type="ARBA" id="ARBA00022576"/>
    </source>
</evidence>
<proteinExistence type="inferred from homology"/>
<dbReference type="InterPro" id="IPR015421">
    <property type="entry name" value="PyrdxlP-dep_Trfase_major"/>
</dbReference>
<dbReference type="InterPro" id="IPR005814">
    <property type="entry name" value="Aminotrans_3"/>
</dbReference>
<dbReference type="InterPro" id="IPR015424">
    <property type="entry name" value="PyrdxlP-dep_Trfase"/>
</dbReference>
<keyword evidence="3 8" id="KW-0032">Aminotransferase</keyword>
<dbReference type="Gene3D" id="3.40.640.10">
    <property type="entry name" value="Type I PLP-dependent aspartate aminotransferase-like (Major domain)"/>
    <property type="match status" value="1"/>
</dbReference>
<feature type="binding site" evidence="8">
    <location>
        <position position="130"/>
    </location>
    <ligand>
        <name>N(2)-acetyl-L-ornithine</name>
        <dbReference type="ChEBI" id="CHEBI:57805"/>
    </ligand>
</feature>
<dbReference type="NCBIfam" id="TIGR00707">
    <property type="entry name" value="argD"/>
    <property type="match status" value="1"/>
</dbReference>